<dbReference type="EMBL" id="JANPWB010000015">
    <property type="protein sequence ID" value="KAJ1091652.1"/>
    <property type="molecule type" value="Genomic_DNA"/>
</dbReference>
<evidence type="ECO:0000313" key="2">
    <source>
        <dbReference type="Proteomes" id="UP001066276"/>
    </source>
</evidence>
<name>A0AAV7LMQ8_PLEWA</name>
<sequence>MLYAPSRVESGAPSGRRHLRVPGVSVCPLAAVQIPLWVFGPPGPHRFDPAAAPLLSPNVALWVAASSLHQFGVSDCRDRVLESRSLVISAKRDPVPLAAAILIFLKLQGSIAFLLS</sequence>
<keyword evidence="2" id="KW-1185">Reference proteome</keyword>
<proteinExistence type="predicted"/>
<gene>
    <name evidence="1" type="ORF">NDU88_004769</name>
</gene>
<accession>A0AAV7LMQ8</accession>
<reference evidence="1" key="1">
    <citation type="journal article" date="2022" name="bioRxiv">
        <title>Sequencing and chromosome-scale assembly of the giantPleurodeles waltlgenome.</title>
        <authorList>
            <person name="Brown T."/>
            <person name="Elewa A."/>
            <person name="Iarovenko S."/>
            <person name="Subramanian E."/>
            <person name="Araus A.J."/>
            <person name="Petzold A."/>
            <person name="Susuki M."/>
            <person name="Suzuki K.-i.T."/>
            <person name="Hayashi T."/>
            <person name="Toyoda A."/>
            <person name="Oliveira C."/>
            <person name="Osipova E."/>
            <person name="Leigh N.D."/>
            <person name="Simon A."/>
            <person name="Yun M.H."/>
        </authorList>
    </citation>
    <scope>NUCLEOTIDE SEQUENCE</scope>
    <source>
        <strain evidence="1">20211129_DDA</strain>
        <tissue evidence="1">Liver</tissue>
    </source>
</reference>
<comment type="caution">
    <text evidence="1">The sequence shown here is derived from an EMBL/GenBank/DDBJ whole genome shotgun (WGS) entry which is preliminary data.</text>
</comment>
<evidence type="ECO:0000313" key="1">
    <source>
        <dbReference type="EMBL" id="KAJ1091652.1"/>
    </source>
</evidence>
<dbReference type="AlphaFoldDB" id="A0AAV7LMQ8"/>
<organism evidence="1 2">
    <name type="scientific">Pleurodeles waltl</name>
    <name type="common">Iberian ribbed newt</name>
    <dbReference type="NCBI Taxonomy" id="8319"/>
    <lineage>
        <taxon>Eukaryota</taxon>
        <taxon>Metazoa</taxon>
        <taxon>Chordata</taxon>
        <taxon>Craniata</taxon>
        <taxon>Vertebrata</taxon>
        <taxon>Euteleostomi</taxon>
        <taxon>Amphibia</taxon>
        <taxon>Batrachia</taxon>
        <taxon>Caudata</taxon>
        <taxon>Salamandroidea</taxon>
        <taxon>Salamandridae</taxon>
        <taxon>Pleurodelinae</taxon>
        <taxon>Pleurodeles</taxon>
    </lineage>
</organism>
<dbReference type="Proteomes" id="UP001066276">
    <property type="component" value="Chromosome 11"/>
</dbReference>
<protein>
    <submittedName>
        <fullName evidence="1">Uncharacterized protein</fullName>
    </submittedName>
</protein>